<evidence type="ECO:0000259" key="3">
    <source>
        <dbReference type="Pfam" id="PF10708"/>
    </source>
</evidence>
<keyword evidence="2" id="KW-1133">Transmembrane helix</keyword>
<accession>A0AAE6XP00</accession>
<dbReference type="EMBL" id="CP048049">
    <property type="protein sequence ID" value="QIS44003.1"/>
    <property type="molecule type" value="Genomic_DNA"/>
</dbReference>
<keyword evidence="2" id="KW-0812">Transmembrane</keyword>
<dbReference type="RefSeq" id="WP_053773605.1">
    <property type="nucleotide sequence ID" value="NZ_CP012573.1"/>
</dbReference>
<dbReference type="Proteomes" id="UP000503164">
    <property type="component" value="Chromosome"/>
</dbReference>
<feature type="transmembrane region" description="Helical" evidence="2">
    <location>
        <begin position="112"/>
        <end position="131"/>
    </location>
</feature>
<dbReference type="InterPro" id="IPR018929">
    <property type="entry name" value="DUF2510"/>
</dbReference>
<feature type="transmembrane region" description="Helical" evidence="2">
    <location>
        <begin position="185"/>
        <end position="204"/>
    </location>
</feature>
<feature type="region of interest" description="Disordered" evidence="1">
    <location>
        <begin position="1"/>
        <end position="20"/>
    </location>
</feature>
<dbReference type="AlphaFoldDB" id="A0AAE6XP00"/>
<reference evidence="4 5" key="1">
    <citation type="journal article" date="2020" name="Mol. Plant Pathol.">
        <title>Plasmid composition and the chpG gene determine the virulence level of Clavibacter capsici natural isolates in pepper.</title>
        <authorList>
            <person name="Hwang I.S."/>
            <person name="Lee H.M."/>
            <person name="Oh E.J."/>
            <person name="Lee S."/>
            <person name="Heu S."/>
            <person name="Oh C.S."/>
        </authorList>
    </citation>
    <scope>NUCLEOTIDE SEQUENCE [LARGE SCALE GENOMIC DNA]</scope>
    <source>
        <strain evidence="4 5">1101</strain>
    </source>
</reference>
<evidence type="ECO:0000256" key="1">
    <source>
        <dbReference type="SAM" id="MobiDB-lite"/>
    </source>
</evidence>
<gene>
    <name evidence="4" type="ORF">GW570_02305</name>
</gene>
<feature type="domain" description="DUF2510" evidence="3">
    <location>
        <begin position="12"/>
        <end position="44"/>
    </location>
</feature>
<keyword evidence="5" id="KW-1185">Reference proteome</keyword>
<dbReference type="KEGG" id="ccap:AES38_02295"/>
<organism evidence="4 5">
    <name type="scientific">Clavibacter capsici</name>
    <dbReference type="NCBI Taxonomy" id="1874630"/>
    <lineage>
        <taxon>Bacteria</taxon>
        <taxon>Bacillati</taxon>
        <taxon>Actinomycetota</taxon>
        <taxon>Actinomycetes</taxon>
        <taxon>Micrococcales</taxon>
        <taxon>Microbacteriaceae</taxon>
        <taxon>Clavibacter</taxon>
    </lineage>
</organism>
<name>A0AAE6XP00_9MICO</name>
<feature type="compositionally biased region" description="Low complexity" evidence="1">
    <location>
        <begin position="64"/>
        <end position="95"/>
    </location>
</feature>
<feature type="region of interest" description="Disordered" evidence="1">
    <location>
        <begin position="43"/>
        <end position="102"/>
    </location>
</feature>
<sequence length="254" mass="27254">MTDSTGTPSTPAGWYADPAGSDRLRWWDGTRWTDHLTDAPTATAAAPAPAATPDRPHVPPVAPPAYGQQAHGQPAYGQPAQQPYSQQTYPGAPYSAPTPPPQVPAGTSPFTWGIWVVAALPAISLLAAASYDFRDYMRASMSGRVDVDGGYVLMQLLGFLVYAATVVVAYFDWRDVGRRGIVRPFHWAWSFLGGGVYVIGRSIIVRRRITGSPASALTPIWVWAAINVVALFVVTIKLVAAVSAVLPMYGPGRY</sequence>
<proteinExistence type="predicted"/>
<evidence type="ECO:0000313" key="5">
    <source>
        <dbReference type="Proteomes" id="UP000503164"/>
    </source>
</evidence>
<feature type="transmembrane region" description="Helical" evidence="2">
    <location>
        <begin position="152"/>
        <end position="173"/>
    </location>
</feature>
<keyword evidence="2" id="KW-0472">Membrane</keyword>
<evidence type="ECO:0000256" key="2">
    <source>
        <dbReference type="SAM" id="Phobius"/>
    </source>
</evidence>
<feature type="transmembrane region" description="Helical" evidence="2">
    <location>
        <begin position="216"/>
        <end position="249"/>
    </location>
</feature>
<evidence type="ECO:0000313" key="4">
    <source>
        <dbReference type="EMBL" id="QIS44003.1"/>
    </source>
</evidence>
<dbReference type="Pfam" id="PF10708">
    <property type="entry name" value="DUF2510"/>
    <property type="match status" value="1"/>
</dbReference>
<feature type="compositionally biased region" description="Polar residues" evidence="1">
    <location>
        <begin position="1"/>
        <end position="10"/>
    </location>
</feature>
<feature type="compositionally biased region" description="Low complexity" evidence="1">
    <location>
        <begin position="43"/>
        <end position="53"/>
    </location>
</feature>
<protein>
    <submittedName>
        <fullName evidence="4">DUF2510 domain-containing protein</fullName>
    </submittedName>
</protein>